<feature type="transmembrane region" description="Helical" evidence="1">
    <location>
        <begin position="122"/>
        <end position="141"/>
    </location>
</feature>
<dbReference type="RefSeq" id="WP_220252589.1">
    <property type="nucleotide sequence ID" value="NZ_JAICCF010000004.1"/>
</dbReference>
<keyword evidence="3" id="KW-1185">Reference proteome</keyword>
<sequence>MMKELPVVQKGALVCCCLLYTLFIFCYPIASYGSLERRSLFALLLFCDLVVGLFTWWQLHYVGLRVHKVQFISMVFIIVALCMPVVLPAICNPDNETLIAAFCAMIGAYVFNFYLGGGLRDFFWFIHIIALAQIVFGYVQLITDLRSDKLEVVVSGFWDSTDEFIGYLLVTYPIFLSSLCIERTFRFKNRQQLVEHSAKLLIILISVSLLIGVLLYMIATKTQVLLFLLQLVFFIHLFLVRRIMKLSRKVIRKEAKISRFVFGGLLTIAGALIIHSGGPKVENEIVMQGIIEKPYFGYGIGTFPIHYPDWEAAFCNENGEVASVNKRHPQLIGNEYVMIIAEIGTVGMFMLMFGLILVLQQVKNYWRIEFVVMMKTTLISGLIAASQTHLFHMPATLMIFFSIIFMFVYDGRQTNSLDLKAAFQKIFTRFYF</sequence>
<evidence type="ECO:0000313" key="3">
    <source>
        <dbReference type="Proteomes" id="UP000812961"/>
    </source>
</evidence>
<feature type="transmembrane region" description="Helical" evidence="1">
    <location>
        <begin position="164"/>
        <end position="185"/>
    </location>
</feature>
<reference evidence="2 3" key="1">
    <citation type="submission" date="2021-08" db="EMBL/GenBank/DDBJ databases">
        <title>The genome sequence of Chitinophaga sp. B61.</title>
        <authorList>
            <person name="Zhang X."/>
        </authorList>
    </citation>
    <scope>NUCLEOTIDE SEQUENCE [LARGE SCALE GENOMIC DNA]</scope>
    <source>
        <strain evidence="2 3">B61</strain>
    </source>
</reference>
<protein>
    <recommendedName>
        <fullName evidence="4">O-antigen ligase</fullName>
    </recommendedName>
</protein>
<organism evidence="2 3">
    <name type="scientific">Chitinophaga rhizophila</name>
    <dbReference type="NCBI Taxonomy" id="2866212"/>
    <lineage>
        <taxon>Bacteria</taxon>
        <taxon>Pseudomonadati</taxon>
        <taxon>Bacteroidota</taxon>
        <taxon>Chitinophagia</taxon>
        <taxon>Chitinophagales</taxon>
        <taxon>Chitinophagaceae</taxon>
        <taxon>Chitinophaga</taxon>
    </lineage>
</organism>
<feature type="transmembrane region" description="Helical" evidence="1">
    <location>
        <begin position="224"/>
        <end position="240"/>
    </location>
</feature>
<comment type="caution">
    <text evidence="2">The sequence shown here is derived from an EMBL/GenBank/DDBJ whole genome shotgun (WGS) entry which is preliminary data.</text>
</comment>
<gene>
    <name evidence="2" type="ORF">K1Y79_23225</name>
</gene>
<evidence type="ECO:0000313" key="2">
    <source>
        <dbReference type="EMBL" id="MBW8687269.1"/>
    </source>
</evidence>
<feature type="transmembrane region" description="Helical" evidence="1">
    <location>
        <begin position="260"/>
        <end position="278"/>
    </location>
</feature>
<dbReference type="Proteomes" id="UP000812961">
    <property type="component" value="Unassembled WGS sequence"/>
</dbReference>
<feature type="transmembrane region" description="Helical" evidence="1">
    <location>
        <begin position="71"/>
        <end position="91"/>
    </location>
</feature>
<feature type="transmembrane region" description="Helical" evidence="1">
    <location>
        <begin position="391"/>
        <end position="409"/>
    </location>
</feature>
<feature type="transmembrane region" description="Helical" evidence="1">
    <location>
        <begin position="197"/>
        <end position="218"/>
    </location>
</feature>
<keyword evidence="1" id="KW-0472">Membrane</keyword>
<proteinExistence type="predicted"/>
<feature type="transmembrane region" description="Helical" evidence="1">
    <location>
        <begin position="97"/>
        <end position="115"/>
    </location>
</feature>
<accession>A0ABS7GKK1</accession>
<keyword evidence="1" id="KW-0812">Transmembrane</keyword>
<name>A0ABS7GKK1_9BACT</name>
<feature type="transmembrane region" description="Helical" evidence="1">
    <location>
        <begin position="336"/>
        <end position="359"/>
    </location>
</feature>
<feature type="transmembrane region" description="Helical" evidence="1">
    <location>
        <begin position="12"/>
        <end position="33"/>
    </location>
</feature>
<evidence type="ECO:0000256" key="1">
    <source>
        <dbReference type="SAM" id="Phobius"/>
    </source>
</evidence>
<feature type="transmembrane region" description="Helical" evidence="1">
    <location>
        <begin position="39"/>
        <end position="59"/>
    </location>
</feature>
<feature type="transmembrane region" description="Helical" evidence="1">
    <location>
        <begin position="366"/>
        <end position="385"/>
    </location>
</feature>
<dbReference type="EMBL" id="JAICCF010000004">
    <property type="protein sequence ID" value="MBW8687269.1"/>
    <property type="molecule type" value="Genomic_DNA"/>
</dbReference>
<keyword evidence="1" id="KW-1133">Transmembrane helix</keyword>
<evidence type="ECO:0008006" key="4">
    <source>
        <dbReference type="Google" id="ProtNLM"/>
    </source>
</evidence>